<proteinExistence type="predicted"/>
<gene>
    <name evidence="1" type="ORF">RRU01S_07_00390</name>
</gene>
<sequence length="165" mass="18755">MGLAPENDPFLQSVSQVFCGIPLPGDAAFAVIVEFYERSKPEVLASMPWVAAELCEHEGLETMLGFIEKNGGRRLYIAKDFKAFNKKISVVIKETTHERLRHFARDHSLIDIPSLWGIFLALRRVAIRHLIRKGANPGRISKDFGVTDRYIRKESKLINDVDVYN</sequence>
<evidence type="ECO:0000313" key="1">
    <source>
        <dbReference type="EMBL" id="GAK69514.1"/>
    </source>
</evidence>
<accession>A0A081CS68</accession>
<name>A0A081CS68_9HYPH</name>
<evidence type="ECO:0000313" key="2">
    <source>
        <dbReference type="Proteomes" id="UP000028701"/>
    </source>
</evidence>
<reference evidence="1 2" key="1">
    <citation type="submission" date="2014-08" db="EMBL/GenBank/DDBJ databases">
        <title>Whole genome shotgun sequence of Rhizobium rubi NBRC 13261.</title>
        <authorList>
            <person name="Katano-Makiyama Y."/>
            <person name="Hosoyama A."/>
            <person name="Hashimoto M."/>
            <person name="Hosoyama Y."/>
            <person name="Noguchi M."/>
            <person name="Tsuchikane K."/>
            <person name="Uohara A."/>
            <person name="Ohji S."/>
            <person name="Ichikawa N."/>
            <person name="Kimura A."/>
            <person name="Yamazoe A."/>
            <person name="Fujita N."/>
        </authorList>
    </citation>
    <scope>NUCLEOTIDE SEQUENCE [LARGE SCALE GENOMIC DNA]</scope>
    <source>
        <strain evidence="1 2">NBRC 13261</strain>
    </source>
</reference>
<organism evidence="1 2">
    <name type="scientific">Agrobacterium rubi TR3 = NBRC 13261</name>
    <dbReference type="NCBI Taxonomy" id="1368415"/>
    <lineage>
        <taxon>Bacteria</taxon>
        <taxon>Pseudomonadati</taxon>
        <taxon>Pseudomonadota</taxon>
        <taxon>Alphaproteobacteria</taxon>
        <taxon>Hyphomicrobiales</taxon>
        <taxon>Rhizobiaceae</taxon>
        <taxon>Rhizobium/Agrobacterium group</taxon>
        <taxon>Agrobacterium</taxon>
    </lineage>
</organism>
<comment type="caution">
    <text evidence="1">The sequence shown here is derived from an EMBL/GenBank/DDBJ whole genome shotgun (WGS) entry which is preliminary data.</text>
</comment>
<protein>
    <submittedName>
        <fullName evidence="1">Uncharacterized protein</fullName>
    </submittedName>
</protein>
<dbReference type="eggNOG" id="ENOG5032SW7">
    <property type="taxonomic scope" value="Bacteria"/>
</dbReference>
<dbReference type="AlphaFoldDB" id="A0A081CS68"/>
<dbReference type="RefSeq" id="WP_165572208.1">
    <property type="nucleotide sequence ID" value="NZ_BBJU01000007.1"/>
</dbReference>
<dbReference type="EMBL" id="BBJU01000007">
    <property type="protein sequence ID" value="GAK69514.1"/>
    <property type="molecule type" value="Genomic_DNA"/>
</dbReference>
<dbReference type="Proteomes" id="UP000028701">
    <property type="component" value="Unassembled WGS sequence"/>
</dbReference>